<feature type="domain" description="Thioredoxin" evidence="11">
    <location>
        <begin position="1"/>
        <end position="104"/>
    </location>
</feature>
<evidence type="ECO:0000256" key="7">
    <source>
        <dbReference type="NCBIfam" id="TIGR01068"/>
    </source>
</evidence>
<dbReference type="InterPro" id="IPR036249">
    <property type="entry name" value="Thioredoxin-like_sf"/>
</dbReference>
<dbReference type="SUPFAM" id="SSF52833">
    <property type="entry name" value="Thioredoxin-like"/>
    <property type="match status" value="1"/>
</dbReference>
<dbReference type="CDD" id="cd02947">
    <property type="entry name" value="TRX_family"/>
    <property type="match status" value="1"/>
</dbReference>
<feature type="disulfide bond" description="Redox-active" evidence="10">
    <location>
        <begin position="30"/>
        <end position="33"/>
    </location>
</feature>
<evidence type="ECO:0000256" key="2">
    <source>
        <dbReference type="ARBA" id="ARBA00020570"/>
    </source>
</evidence>
<dbReference type="Proteomes" id="UP000191448">
    <property type="component" value="Unassembled WGS sequence"/>
</dbReference>
<keyword evidence="3" id="KW-0813">Transport</keyword>
<evidence type="ECO:0000256" key="8">
    <source>
        <dbReference type="PIRNR" id="PIRNR000077"/>
    </source>
</evidence>
<dbReference type="InterPro" id="IPR005746">
    <property type="entry name" value="Thioredoxin"/>
</dbReference>
<protein>
    <recommendedName>
        <fullName evidence="2 7">Thioredoxin</fullName>
    </recommendedName>
</protein>
<feature type="site" description="Contributes to redox potential value" evidence="9">
    <location>
        <position position="32"/>
    </location>
</feature>
<dbReference type="RefSeq" id="WP_080023938.1">
    <property type="nucleotide sequence ID" value="NZ_LTAY01000081.1"/>
</dbReference>
<feature type="active site" description="Nucleophile" evidence="9">
    <location>
        <position position="33"/>
    </location>
</feature>
<evidence type="ECO:0000313" key="12">
    <source>
        <dbReference type="EMBL" id="OPX46524.1"/>
    </source>
</evidence>
<dbReference type="GO" id="GO:0005829">
    <property type="term" value="C:cytosol"/>
    <property type="evidence" value="ECO:0007669"/>
    <property type="project" value="TreeGrafter"/>
</dbReference>
<organism evidence="12 13">
    <name type="scientific">Clostridium thermobutyricum DSM 4928</name>
    <dbReference type="NCBI Taxonomy" id="1121339"/>
    <lineage>
        <taxon>Bacteria</taxon>
        <taxon>Bacillati</taxon>
        <taxon>Bacillota</taxon>
        <taxon>Clostridia</taxon>
        <taxon>Eubacteriales</taxon>
        <taxon>Clostridiaceae</taxon>
        <taxon>Clostridium</taxon>
    </lineage>
</organism>
<evidence type="ECO:0000259" key="11">
    <source>
        <dbReference type="PROSITE" id="PS51352"/>
    </source>
</evidence>
<proteinExistence type="inferred from homology"/>
<feature type="active site" description="Nucleophile" evidence="9">
    <location>
        <position position="30"/>
    </location>
</feature>
<comment type="similarity">
    <text evidence="1 8">Belongs to the thioredoxin family.</text>
</comment>
<dbReference type="InterPro" id="IPR017937">
    <property type="entry name" value="Thioredoxin_CS"/>
</dbReference>
<keyword evidence="4" id="KW-0249">Electron transport</keyword>
<dbReference type="Gene3D" id="3.40.30.10">
    <property type="entry name" value="Glutaredoxin"/>
    <property type="match status" value="1"/>
</dbReference>
<dbReference type="AlphaFoldDB" id="A0A1V4SRP6"/>
<dbReference type="NCBIfam" id="TIGR01068">
    <property type="entry name" value="thioredoxin"/>
    <property type="match status" value="1"/>
</dbReference>
<keyword evidence="5 10" id="KW-1015">Disulfide bond</keyword>
<dbReference type="PIRSF" id="PIRSF000077">
    <property type="entry name" value="Thioredoxin"/>
    <property type="match status" value="1"/>
</dbReference>
<feature type="site" description="Contributes to redox potential value" evidence="9">
    <location>
        <position position="31"/>
    </location>
</feature>
<dbReference type="GO" id="GO:0015035">
    <property type="term" value="F:protein-disulfide reductase activity"/>
    <property type="evidence" value="ECO:0007669"/>
    <property type="project" value="UniProtKB-UniRule"/>
</dbReference>
<dbReference type="PANTHER" id="PTHR45663:SF11">
    <property type="entry name" value="GEO12009P1"/>
    <property type="match status" value="1"/>
</dbReference>
<evidence type="ECO:0000256" key="1">
    <source>
        <dbReference type="ARBA" id="ARBA00008987"/>
    </source>
</evidence>
<evidence type="ECO:0000256" key="10">
    <source>
        <dbReference type="PIRSR" id="PIRSR000077-4"/>
    </source>
</evidence>
<dbReference type="GO" id="GO:0045454">
    <property type="term" value="P:cell redox homeostasis"/>
    <property type="evidence" value="ECO:0007669"/>
    <property type="project" value="TreeGrafter"/>
</dbReference>
<accession>A0A1V4SRP6</accession>
<dbReference type="Pfam" id="PF00085">
    <property type="entry name" value="Thioredoxin"/>
    <property type="match status" value="1"/>
</dbReference>
<comment type="caution">
    <text evidence="12">The sequence shown here is derived from an EMBL/GenBank/DDBJ whole genome shotgun (WGS) entry which is preliminary data.</text>
</comment>
<dbReference type="FunFam" id="3.40.30.10:FF:000001">
    <property type="entry name" value="Thioredoxin"/>
    <property type="match status" value="1"/>
</dbReference>
<keyword evidence="6 10" id="KW-0676">Redox-active center</keyword>
<reference evidence="12 13" key="1">
    <citation type="submission" date="2016-02" db="EMBL/GenBank/DDBJ databases">
        <title>Genome sequence of Clostridium thermobutyricum DSM 4928.</title>
        <authorList>
            <person name="Poehlein A."/>
            <person name="Daniel R."/>
        </authorList>
    </citation>
    <scope>NUCLEOTIDE SEQUENCE [LARGE SCALE GENOMIC DNA]</scope>
    <source>
        <strain evidence="12 13">DSM 4928</strain>
    </source>
</reference>
<name>A0A1V4SRP6_9CLOT</name>
<dbReference type="InterPro" id="IPR013766">
    <property type="entry name" value="Thioredoxin_domain"/>
</dbReference>
<evidence type="ECO:0000256" key="3">
    <source>
        <dbReference type="ARBA" id="ARBA00022448"/>
    </source>
</evidence>
<gene>
    <name evidence="12" type="primary">trxA</name>
    <name evidence="12" type="ORF">CLTHE_27450</name>
</gene>
<evidence type="ECO:0000313" key="13">
    <source>
        <dbReference type="Proteomes" id="UP000191448"/>
    </source>
</evidence>
<evidence type="ECO:0000256" key="4">
    <source>
        <dbReference type="ARBA" id="ARBA00022982"/>
    </source>
</evidence>
<sequence>MTMHINDTNFNKEVLEEKGIVLVDFFATWCGPCKMLAPILEELDGELKDVKIVKVDVDESPEVSTKYGIQSIPTMKVFKDGQDMQTLVGFLPKDQIISMIDSNR</sequence>
<dbReference type="OrthoDB" id="9790390at2"/>
<dbReference type="PANTHER" id="PTHR45663">
    <property type="entry name" value="GEO12009P1"/>
    <property type="match status" value="1"/>
</dbReference>
<evidence type="ECO:0000256" key="9">
    <source>
        <dbReference type="PIRSR" id="PIRSR000077-1"/>
    </source>
</evidence>
<evidence type="ECO:0000256" key="5">
    <source>
        <dbReference type="ARBA" id="ARBA00023157"/>
    </source>
</evidence>
<dbReference type="EMBL" id="LTAY01000081">
    <property type="protein sequence ID" value="OPX46524.1"/>
    <property type="molecule type" value="Genomic_DNA"/>
</dbReference>
<dbReference type="PROSITE" id="PS51352">
    <property type="entry name" value="THIOREDOXIN_2"/>
    <property type="match status" value="1"/>
</dbReference>
<feature type="site" description="Deprotonates C-terminal active site Cys" evidence="9">
    <location>
        <position position="24"/>
    </location>
</feature>
<dbReference type="PRINTS" id="PR00421">
    <property type="entry name" value="THIOREDOXIN"/>
</dbReference>
<dbReference type="PROSITE" id="PS00194">
    <property type="entry name" value="THIOREDOXIN_1"/>
    <property type="match status" value="1"/>
</dbReference>
<evidence type="ECO:0000256" key="6">
    <source>
        <dbReference type="ARBA" id="ARBA00023284"/>
    </source>
</evidence>